<reference evidence="1" key="1">
    <citation type="submission" date="2020-07" db="EMBL/GenBank/DDBJ databases">
        <authorList>
            <person name="Ferguson B K."/>
        </authorList>
    </citation>
    <scope>NUCLEOTIDE SEQUENCE</scope>
    <source>
        <strain evidence="1">L06</strain>
    </source>
</reference>
<evidence type="ECO:0000313" key="1">
    <source>
        <dbReference type="EMBL" id="CAD1565784.1"/>
    </source>
</evidence>
<proteinExistence type="predicted"/>
<sequence>MKMDDQTTATAPPSESTGDLTCLFMIHPNGISSETIYPPSVSSETGAMASVTVDAKQIGVDQLVQDYPLQLTLVQAT</sequence>
<name>A0A6V7KQ45_9HYME</name>
<dbReference type="AlphaFoldDB" id="A0A6V7KQ45"/>
<accession>A0A6V7KQ45</accession>
<organism evidence="1">
    <name type="scientific">Bracon brevicornis</name>
    <dbReference type="NCBI Taxonomy" id="1563983"/>
    <lineage>
        <taxon>Eukaryota</taxon>
        <taxon>Metazoa</taxon>
        <taxon>Ecdysozoa</taxon>
        <taxon>Arthropoda</taxon>
        <taxon>Hexapoda</taxon>
        <taxon>Insecta</taxon>
        <taxon>Pterygota</taxon>
        <taxon>Neoptera</taxon>
        <taxon>Endopterygota</taxon>
        <taxon>Hymenoptera</taxon>
        <taxon>Apocrita</taxon>
        <taxon>Ichneumonoidea</taxon>
        <taxon>Braconidae</taxon>
        <taxon>Braconinae</taxon>
        <taxon>Bracon</taxon>
    </lineage>
</organism>
<dbReference type="EMBL" id="CADCXW020000239">
    <property type="protein sequence ID" value="CAD1565784.1"/>
    <property type="molecule type" value="Genomic_DNA"/>
</dbReference>
<protein>
    <submittedName>
        <fullName evidence="1">Uncharacterized protein</fullName>
    </submittedName>
</protein>
<gene>
    <name evidence="1" type="ORF">BBRV_LOCUS84697</name>
</gene>